<feature type="transmembrane region" description="Helical" evidence="2">
    <location>
        <begin position="9"/>
        <end position="29"/>
    </location>
</feature>
<accession>A0A427YDB6</accession>
<dbReference type="Proteomes" id="UP000279259">
    <property type="component" value="Unassembled WGS sequence"/>
</dbReference>
<sequence>MTLLLRSTLSLRSCIMWAAVVFWLMGYLVTVTAECDWTAPGETCVSYGLLESAVEAGVWEGPLARKGDLIKVLNDRDVNGRLPDVVVLTTENTEVRQSLLTHLDELSREPGFAGFGYEHVRVGIVHPVIDVIDQVYVAEGVHEIPRHEHTMLCRAVVVGQISESRRDYRSLLDDLEKNIEGGQLVECVAHTDIADPDLWGYHWDNNEKEWRPKDELDPTTFKLVLIGDQHPGERFALGNLKNVVQIIVGESQDDFYKVMAYSDVMLTAWWPDAPCEQFLLARRPGSHLRQTTLDKSVEAPTEHSRSTSP</sequence>
<gene>
    <name evidence="3" type="ORF">EHS25_002811</name>
</gene>
<dbReference type="STRING" id="1890683.A0A427YDB6"/>
<keyword evidence="2" id="KW-0472">Membrane</keyword>
<feature type="compositionally biased region" description="Basic and acidic residues" evidence="1">
    <location>
        <begin position="295"/>
        <end position="309"/>
    </location>
</feature>
<evidence type="ECO:0000256" key="1">
    <source>
        <dbReference type="SAM" id="MobiDB-lite"/>
    </source>
</evidence>
<keyword evidence="2" id="KW-1133">Transmembrane helix</keyword>
<keyword evidence="4" id="KW-1185">Reference proteome</keyword>
<evidence type="ECO:0000313" key="3">
    <source>
        <dbReference type="EMBL" id="RSH89145.1"/>
    </source>
</evidence>
<dbReference type="OrthoDB" id="549336at2759"/>
<evidence type="ECO:0000313" key="4">
    <source>
        <dbReference type="Proteomes" id="UP000279259"/>
    </source>
</evidence>
<comment type="caution">
    <text evidence="3">The sequence shown here is derived from an EMBL/GenBank/DDBJ whole genome shotgun (WGS) entry which is preliminary data.</text>
</comment>
<proteinExistence type="predicted"/>
<organism evidence="3 4">
    <name type="scientific">Saitozyma podzolica</name>
    <dbReference type="NCBI Taxonomy" id="1890683"/>
    <lineage>
        <taxon>Eukaryota</taxon>
        <taxon>Fungi</taxon>
        <taxon>Dikarya</taxon>
        <taxon>Basidiomycota</taxon>
        <taxon>Agaricomycotina</taxon>
        <taxon>Tremellomycetes</taxon>
        <taxon>Tremellales</taxon>
        <taxon>Trimorphomycetaceae</taxon>
        <taxon>Saitozyma</taxon>
    </lineage>
</organism>
<reference evidence="3 4" key="1">
    <citation type="submission" date="2018-11" db="EMBL/GenBank/DDBJ databases">
        <title>Genome sequence of Saitozyma podzolica DSM 27192.</title>
        <authorList>
            <person name="Aliyu H."/>
            <person name="Gorte O."/>
            <person name="Ochsenreither K."/>
        </authorList>
    </citation>
    <scope>NUCLEOTIDE SEQUENCE [LARGE SCALE GENOMIC DNA]</scope>
    <source>
        <strain evidence="3 4">DSM 27192</strain>
    </source>
</reference>
<name>A0A427YDB6_9TREE</name>
<keyword evidence="2" id="KW-0812">Transmembrane</keyword>
<feature type="region of interest" description="Disordered" evidence="1">
    <location>
        <begin position="290"/>
        <end position="309"/>
    </location>
</feature>
<dbReference type="AlphaFoldDB" id="A0A427YDB6"/>
<protein>
    <submittedName>
        <fullName evidence="3">Uncharacterized protein</fullName>
    </submittedName>
</protein>
<evidence type="ECO:0000256" key="2">
    <source>
        <dbReference type="SAM" id="Phobius"/>
    </source>
</evidence>
<dbReference type="EMBL" id="RSCD01000015">
    <property type="protein sequence ID" value="RSH89145.1"/>
    <property type="molecule type" value="Genomic_DNA"/>
</dbReference>